<feature type="chain" id="PRO_5035923774" evidence="1">
    <location>
        <begin position="18"/>
        <end position="51"/>
    </location>
</feature>
<feature type="signal peptide" evidence="1">
    <location>
        <begin position="1"/>
        <end position="17"/>
    </location>
</feature>
<dbReference type="AlphaFoldDB" id="A0A8T0G313"/>
<evidence type="ECO:0000256" key="1">
    <source>
        <dbReference type="SAM" id="SignalP"/>
    </source>
</evidence>
<dbReference type="EMBL" id="CM026433">
    <property type="protein sequence ID" value="KAG0553311.1"/>
    <property type="molecule type" value="Genomic_DNA"/>
</dbReference>
<reference evidence="2" key="1">
    <citation type="submission" date="2020-06" db="EMBL/GenBank/DDBJ databases">
        <title>WGS assembly of Ceratodon purpureus strain R40.</title>
        <authorList>
            <person name="Carey S.B."/>
            <person name="Jenkins J."/>
            <person name="Shu S."/>
            <person name="Lovell J.T."/>
            <person name="Sreedasyam A."/>
            <person name="Maumus F."/>
            <person name="Tiley G.P."/>
            <person name="Fernandez-Pozo N."/>
            <person name="Barry K."/>
            <person name="Chen C."/>
            <person name="Wang M."/>
            <person name="Lipzen A."/>
            <person name="Daum C."/>
            <person name="Saski C.A."/>
            <person name="Payton A.C."/>
            <person name="Mcbreen J.C."/>
            <person name="Conrad R.E."/>
            <person name="Kollar L.M."/>
            <person name="Olsson S."/>
            <person name="Huttunen S."/>
            <person name="Landis J.B."/>
            <person name="Wickett N.J."/>
            <person name="Johnson M.G."/>
            <person name="Rensing S.A."/>
            <person name="Grimwood J."/>
            <person name="Schmutz J."/>
            <person name="Mcdaniel S.F."/>
        </authorList>
    </citation>
    <scope>NUCLEOTIDE SEQUENCE</scope>
    <source>
        <strain evidence="2">R40</strain>
    </source>
</reference>
<dbReference type="Proteomes" id="UP000822688">
    <property type="component" value="Chromosome 12"/>
</dbReference>
<keyword evidence="1" id="KW-0732">Signal</keyword>
<evidence type="ECO:0000313" key="3">
    <source>
        <dbReference type="Proteomes" id="UP000822688"/>
    </source>
</evidence>
<comment type="caution">
    <text evidence="2">The sequence shown here is derived from an EMBL/GenBank/DDBJ whole genome shotgun (WGS) entry which is preliminary data.</text>
</comment>
<proteinExistence type="predicted"/>
<accession>A0A8T0G313</accession>
<sequence>MFMSALFVLLGRRGCQGCWSECLTHYRIYMARPSVLFATEAPMWKLVDTIY</sequence>
<protein>
    <submittedName>
        <fullName evidence="2">Uncharacterized protein</fullName>
    </submittedName>
</protein>
<organism evidence="2 3">
    <name type="scientific">Ceratodon purpureus</name>
    <name type="common">Fire moss</name>
    <name type="synonym">Dicranum purpureum</name>
    <dbReference type="NCBI Taxonomy" id="3225"/>
    <lineage>
        <taxon>Eukaryota</taxon>
        <taxon>Viridiplantae</taxon>
        <taxon>Streptophyta</taxon>
        <taxon>Embryophyta</taxon>
        <taxon>Bryophyta</taxon>
        <taxon>Bryophytina</taxon>
        <taxon>Bryopsida</taxon>
        <taxon>Dicranidae</taxon>
        <taxon>Pseudoditrichales</taxon>
        <taxon>Ditrichaceae</taxon>
        <taxon>Ceratodon</taxon>
    </lineage>
</organism>
<gene>
    <name evidence="2" type="ORF">KC19_12G001400</name>
</gene>
<evidence type="ECO:0000313" key="2">
    <source>
        <dbReference type="EMBL" id="KAG0553311.1"/>
    </source>
</evidence>
<name>A0A8T0G313_CERPU</name>
<keyword evidence="3" id="KW-1185">Reference proteome</keyword>